<sequence length="83" mass="9400">MKSKVEVTVVVEVNLVPLAEYLTEYMGAVPNIEPTIEGITIAATLLNKKDEDYMLPHYVMELGKLGFLPPSRGERGWKKRKRP</sequence>
<dbReference type="AlphaFoldDB" id="A0A6M3L473"/>
<evidence type="ECO:0000313" key="1">
    <source>
        <dbReference type="EMBL" id="QJA89283.1"/>
    </source>
</evidence>
<protein>
    <submittedName>
        <fullName evidence="1">Uncharacterized protein</fullName>
    </submittedName>
</protein>
<organism evidence="1">
    <name type="scientific">viral metagenome</name>
    <dbReference type="NCBI Taxonomy" id="1070528"/>
    <lineage>
        <taxon>unclassified sequences</taxon>
        <taxon>metagenomes</taxon>
        <taxon>organismal metagenomes</taxon>
    </lineage>
</organism>
<gene>
    <name evidence="1" type="ORF">MM415B02577_0002</name>
</gene>
<reference evidence="1" key="1">
    <citation type="submission" date="2020-03" db="EMBL/GenBank/DDBJ databases">
        <title>The deep terrestrial virosphere.</title>
        <authorList>
            <person name="Holmfeldt K."/>
            <person name="Nilsson E."/>
            <person name="Simone D."/>
            <person name="Lopez-Fernandez M."/>
            <person name="Wu X."/>
            <person name="de Brujin I."/>
            <person name="Lundin D."/>
            <person name="Andersson A."/>
            <person name="Bertilsson S."/>
            <person name="Dopson M."/>
        </authorList>
    </citation>
    <scope>NUCLEOTIDE SEQUENCE</scope>
    <source>
        <strain evidence="1">MM415B02577</strain>
    </source>
</reference>
<dbReference type="EMBL" id="MT142836">
    <property type="protein sequence ID" value="QJA89283.1"/>
    <property type="molecule type" value="Genomic_DNA"/>
</dbReference>
<accession>A0A6M3L473</accession>
<name>A0A6M3L473_9ZZZZ</name>
<proteinExistence type="predicted"/>